<comment type="caution">
    <text evidence="1">The sequence shown here is derived from an EMBL/GenBank/DDBJ whole genome shotgun (WGS) entry which is preliminary data.</text>
</comment>
<protein>
    <submittedName>
        <fullName evidence="1">Uncharacterized protein</fullName>
    </submittedName>
</protein>
<name>E6Q110_9ZZZZ</name>
<proteinExistence type="predicted"/>
<gene>
    <name evidence="1" type="ORF">CARN4_0218</name>
</gene>
<dbReference type="Gene3D" id="2.50.20.10">
    <property type="entry name" value="Lipoprotein localisation LolA/LolB/LppX"/>
    <property type="match status" value="1"/>
</dbReference>
<dbReference type="EMBL" id="CABO01000007">
    <property type="protein sequence ID" value="CBI00870.1"/>
    <property type="molecule type" value="Genomic_DNA"/>
</dbReference>
<dbReference type="AlphaFoldDB" id="E6Q110"/>
<accession>E6Q110</accession>
<organism evidence="1">
    <name type="scientific">mine drainage metagenome</name>
    <dbReference type="NCBI Taxonomy" id="410659"/>
    <lineage>
        <taxon>unclassified sequences</taxon>
        <taxon>metagenomes</taxon>
        <taxon>ecological metagenomes</taxon>
    </lineage>
</organism>
<evidence type="ECO:0000313" key="1">
    <source>
        <dbReference type="EMBL" id="CBI00870.1"/>
    </source>
</evidence>
<sequence length="220" mass="24563">MIARFFLLLALVPGLLALAAPSPALSLRPMSAAAIVDKMLDRNPGLASYSVRVHVTTHMFSFPFLSPTLDGTSYYKRPSKFVVVFDRVPAYAAGFSKIFNNVGDPGAWSHDNVVSYDGTRMWSGRPVYVLKVAPRQYSDILAYAHAIVDPENWELVMMTWHYRDGGTISMRQWYRREHGYDVLAEQSADINFRVHASSHATYGAYQLNVPVPNAVFTGGK</sequence>
<reference evidence="1" key="1">
    <citation type="submission" date="2009-10" db="EMBL/GenBank/DDBJ databases">
        <title>Diversity of trophic interactions inside an arsenic-rich microbial ecosystem.</title>
        <authorList>
            <person name="Bertin P.N."/>
            <person name="Heinrich-Salmeron A."/>
            <person name="Pelletier E."/>
            <person name="Goulhen-Chollet F."/>
            <person name="Arsene-Ploetze F."/>
            <person name="Gallien S."/>
            <person name="Calteau A."/>
            <person name="Vallenet D."/>
            <person name="Casiot C."/>
            <person name="Chane-Woon-Ming B."/>
            <person name="Giloteaux L."/>
            <person name="Barakat M."/>
            <person name="Bonnefoy V."/>
            <person name="Bruneel O."/>
            <person name="Chandler M."/>
            <person name="Cleiss J."/>
            <person name="Duran R."/>
            <person name="Elbaz-Poulichet F."/>
            <person name="Fonknechten N."/>
            <person name="Lauga B."/>
            <person name="Mornico D."/>
            <person name="Ortet P."/>
            <person name="Schaeffer C."/>
            <person name="Siguier P."/>
            <person name="Alexander Thil Smith A."/>
            <person name="Van Dorsselaer A."/>
            <person name="Weissenbach J."/>
            <person name="Medigue C."/>
            <person name="Le Paslier D."/>
        </authorList>
    </citation>
    <scope>NUCLEOTIDE SEQUENCE</scope>
</reference>